<dbReference type="PANTHER" id="PTHR36919:SF2">
    <property type="entry name" value="BLL6627 PROTEIN"/>
    <property type="match status" value="1"/>
</dbReference>
<dbReference type="Pfam" id="PF09917">
    <property type="entry name" value="DUF2147"/>
    <property type="match status" value="1"/>
</dbReference>
<accession>A0A1E3H720</accession>
<dbReference type="AlphaFoldDB" id="A0A1E3H720"/>
<feature type="chain" id="PRO_5009129009" description="DUF2147 domain-containing protein" evidence="1">
    <location>
        <begin position="23"/>
        <end position="124"/>
    </location>
</feature>
<dbReference type="Proteomes" id="UP000094622">
    <property type="component" value="Unassembled WGS sequence"/>
</dbReference>
<dbReference type="InterPro" id="IPR019223">
    <property type="entry name" value="DUF2147"/>
</dbReference>
<evidence type="ECO:0000259" key="2">
    <source>
        <dbReference type="Pfam" id="PF09917"/>
    </source>
</evidence>
<name>A0A1E3H720_9HYPH</name>
<evidence type="ECO:0000256" key="1">
    <source>
        <dbReference type="SAM" id="SignalP"/>
    </source>
</evidence>
<dbReference type="RefSeq" id="WP_069305805.1">
    <property type="nucleotide sequence ID" value="NZ_MCRJ01000010.1"/>
</dbReference>
<keyword evidence="1" id="KW-0732">Signal</keyword>
<organism evidence="3 4">
    <name type="scientific">Methylobrevis pamukkalensis</name>
    <dbReference type="NCBI Taxonomy" id="1439726"/>
    <lineage>
        <taxon>Bacteria</taxon>
        <taxon>Pseudomonadati</taxon>
        <taxon>Pseudomonadota</taxon>
        <taxon>Alphaproteobacteria</taxon>
        <taxon>Hyphomicrobiales</taxon>
        <taxon>Pleomorphomonadaceae</taxon>
        <taxon>Methylobrevis</taxon>
    </lineage>
</organism>
<evidence type="ECO:0000313" key="4">
    <source>
        <dbReference type="Proteomes" id="UP000094622"/>
    </source>
</evidence>
<protein>
    <recommendedName>
        <fullName evidence="2">DUF2147 domain-containing protein</fullName>
    </recommendedName>
</protein>
<evidence type="ECO:0000313" key="3">
    <source>
        <dbReference type="EMBL" id="ODN71945.1"/>
    </source>
</evidence>
<feature type="domain" description="DUF2147" evidence="2">
    <location>
        <begin position="27"/>
        <end position="122"/>
    </location>
</feature>
<dbReference type="PANTHER" id="PTHR36919">
    <property type="entry name" value="BLR1215 PROTEIN"/>
    <property type="match status" value="1"/>
</dbReference>
<dbReference type="Gene3D" id="2.40.128.520">
    <property type="match status" value="1"/>
</dbReference>
<sequence length="124" mass="13383">MTGPVRTVLLLAAMLAATPALAASPDGLWARGDGRAKVKIAPCGEKLCAVNTWVNDPSGEEKVGDRLVMDVKPTADNRLDGRAFDPQRDRSYRIIITVAERTMSTEGCVLGGLLCKSIEWTRLD</sequence>
<gene>
    <name evidence="3" type="ORF">A6302_00677</name>
</gene>
<reference evidence="3 4" key="1">
    <citation type="submission" date="2016-07" db="EMBL/GenBank/DDBJ databases">
        <title>Draft Genome Sequence of Methylobrevis pamukkalensis PK2.</title>
        <authorList>
            <person name="Vasilenko O.V."/>
            <person name="Doronina N.V."/>
            <person name="Shmareva M.N."/>
            <person name="Tarlachkov S.V."/>
            <person name="Mustakhimov I."/>
            <person name="Trotsenko Y.A."/>
        </authorList>
    </citation>
    <scope>NUCLEOTIDE SEQUENCE [LARGE SCALE GENOMIC DNA]</scope>
    <source>
        <strain evidence="3 4">PK2</strain>
    </source>
</reference>
<proteinExistence type="predicted"/>
<dbReference type="EMBL" id="MCRJ01000010">
    <property type="protein sequence ID" value="ODN71945.1"/>
    <property type="molecule type" value="Genomic_DNA"/>
</dbReference>
<comment type="caution">
    <text evidence="3">The sequence shown here is derived from an EMBL/GenBank/DDBJ whole genome shotgun (WGS) entry which is preliminary data.</text>
</comment>
<feature type="signal peptide" evidence="1">
    <location>
        <begin position="1"/>
        <end position="22"/>
    </location>
</feature>
<keyword evidence="4" id="KW-1185">Reference proteome</keyword>